<dbReference type="HOGENOM" id="CLU_1039003_0_0_1"/>
<dbReference type="RefSeq" id="XP_016210197.1">
    <property type="nucleotide sequence ID" value="XM_016361891.1"/>
</dbReference>
<dbReference type="InParanoid" id="A0A0D2A0Y7"/>
<dbReference type="GeneID" id="27316014"/>
<dbReference type="InterPro" id="IPR009003">
    <property type="entry name" value="Peptidase_S1_PA"/>
</dbReference>
<dbReference type="VEuPathDB" id="FungiDB:PV09_08041"/>
<keyword evidence="2" id="KW-1185">Reference proteome</keyword>
<proteinExistence type="predicted"/>
<dbReference type="Pfam" id="PF13365">
    <property type="entry name" value="Trypsin_2"/>
    <property type="match status" value="1"/>
</dbReference>
<accession>A0A0D2A0Y7</accession>
<reference evidence="1 2" key="1">
    <citation type="submission" date="2015-01" db="EMBL/GenBank/DDBJ databases">
        <title>The Genome Sequence of Ochroconis gallopava CBS43764.</title>
        <authorList>
            <consortium name="The Broad Institute Genomics Platform"/>
            <person name="Cuomo C."/>
            <person name="de Hoog S."/>
            <person name="Gorbushina A."/>
            <person name="Stielow B."/>
            <person name="Teixiera M."/>
            <person name="Abouelleil A."/>
            <person name="Chapman S.B."/>
            <person name="Priest M."/>
            <person name="Young S.K."/>
            <person name="Wortman J."/>
            <person name="Nusbaum C."/>
            <person name="Birren B."/>
        </authorList>
    </citation>
    <scope>NUCLEOTIDE SEQUENCE [LARGE SCALE GENOMIC DNA]</scope>
    <source>
        <strain evidence="1 2">CBS 43764</strain>
    </source>
</reference>
<evidence type="ECO:0008006" key="3">
    <source>
        <dbReference type="Google" id="ProtNLM"/>
    </source>
</evidence>
<organism evidence="1 2">
    <name type="scientific">Verruconis gallopava</name>
    <dbReference type="NCBI Taxonomy" id="253628"/>
    <lineage>
        <taxon>Eukaryota</taxon>
        <taxon>Fungi</taxon>
        <taxon>Dikarya</taxon>
        <taxon>Ascomycota</taxon>
        <taxon>Pezizomycotina</taxon>
        <taxon>Dothideomycetes</taxon>
        <taxon>Pleosporomycetidae</taxon>
        <taxon>Venturiales</taxon>
        <taxon>Sympoventuriaceae</taxon>
        <taxon>Verruconis</taxon>
    </lineage>
</organism>
<dbReference type="AlphaFoldDB" id="A0A0D2A0Y7"/>
<evidence type="ECO:0000313" key="2">
    <source>
        <dbReference type="Proteomes" id="UP000053259"/>
    </source>
</evidence>
<name>A0A0D2A0Y7_9PEZI</name>
<dbReference type="Proteomes" id="UP000053259">
    <property type="component" value="Unassembled WGS sequence"/>
</dbReference>
<sequence length="268" mass="29401">MALPISEYLKSTAVRLISESSAYTGFIVGIREEGAFILTCAHACANLGPTDMDCVVEGRRYRYPAIRLQWAMDGTGQPFDVALFFAFSRVAFKKRGSLQWRVPDVPREYLGKTLAAYADTKIRIYGYPNGSPAFLDAVITETVEAEALYFAGQASHSFLSAKPTPESLKLMCGGLSGSPVVSLEGDFVGVAVRGRHVSNELELLMVPAVLIMNFVSSGTNSAPHLGPIRYRKLLINTWWRGVQTNIRRHQANVLAQLSKTIPLPKSLC</sequence>
<gene>
    <name evidence="1" type="ORF">PV09_08041</name>
</gene>
<protein>
    <recommendedName>
        <fullName evidence="3">Serine protease</fullName>
    </recommendedName>
</protein>
<dbReference type="EMBL" id="KN847564">
    <property type="protein sequence ID" value="KIW00328.1"/>
    <property type="molecule type" value="Genomic_DNA"/>
</dbReference>
<evidence type="ECO:0000313" key="1">
    <source>
        <dbReference type="EMBL" id="KIW00328.1"/>
    </source>
</evidence>
<dbReference type="SUPFAM" id="SSF50494">
    <property type="entry name" value="Trypsin-like serine proteases"/>
    <property type="match status" value="1"/>
</dbReference>